<evidence type="ECO:0000313" key="5">
    <source>
        <dbReference type="EMBL" id="KAK1646514.1"/>
    </source>
</evidence>
<dbReference type="InterPro" id="IPR023795">
    <property type="entry name" value="Serpin_CS"/>
</dbReference>
<dbReference type="Gene3D" id="2.30.39.10">
    <property type="entry name" value="Alpha-1-antitrypsin, domain 1"/>
    <property type="match status" value="1"/>
</dbReference>
<feature type="region of interest" description="Disordered" evidence="3">
    <location>
        <begin position="1"/>
        <end position="21"/>
    </location>
</feature>
<gene>
    <name evidence="5" type="ORF">QYE76_064319</name>
</gene>
<dbReference type="InterPro" id="IPR042185">
    <property type="entry name" value="Serpin_sf_2"/>
</dbReference>
<dbReference type="PANTHER" id="PTHR11461">
    <property type="entry name" value="SERINE PROTEASE INHIBITOR, SERPIN"/>
    <property type="match status" value="1"/>
</dbReference>
<dbReference type="InterPro" id="IPR000215">
    <property type="entry name" value="Serpin_fam"/>
</dbReference>
<reference evidence="5" key="1">
    <citation type="submission" date="2023-07" db="EMBL/GenBank/DDBJ databases">
        <title>A chromosome-level genome assembly of Lolium multiflorum.</title>
        <authorList>
            <person name="Chen Y."/>
            <person name="Copetti D."/>
            <person name="Kolliker R."/>
            <person name="Studer B."/>
        </authorList>
    </citation>
    <scope>NUCLEOTIDE SEQUENCE</scope>
    <source>
        <strain evidence="5">02402/16</strain>
        <tissue evidence="5">Leaf</tissue>
    </source>
</reference>
<dbReference type="Pfam" id="PF00079">
    <property type="entry name" value="Serpin"/>
    <property type="match status" value="1"/>
</dbReference>
<comment type="similarity">
    <text evidence="1 2">Belongs to the serpin family.</text>
</comment>
<dbReference type="InterPro" id="IPR042178">
    <property type="entry name" value="Serpin_sf_1"/>
</dbReference>
<dbReference type="SUPFAM" id="SSF56574">
    <property type="entry name" value="Serpins"/>
    <property type="match status" value="1"/>
</dbReference>
<protein>
    <recommendedName>
        <fullName evidence="4">Serpin domain-containing protein</fullName>
    </recommendedName>
</protein>
<proteinExistence type="inferred from homology"/>
<evidence type="ECO:0000313" key="6">
    <source>
        <dbReference type="Proteomes" id="UP001231189"/>
    </source>
</evidence>
<evidence type="ECO:0000256" key="1">
    <source>
        <dbReference type="ARBA" id="ARBA00009500"/>
    </source>
</evidence>
<dbReference type="GO" id="GO:0005615">
    <property type="term" value="C:extracellular space"/>
    <property type="evidence" value="ECO:0007669"/>
    <property type="project" value="InterPro"/>
</dbReference>
<comment type="caution">
    <text evidence="5">The sequence shown here is derived from an EMBL/GenBank/DDBJ whole genome shotgun (WGS) entry which is preliminary data.</text>
</comment>
<dbReference type="SMART" id="SM00093">
    <property type="entry name" value="SERPIN"/>
    <property type="match status" value="1"/>
</dbReference>
<dbReference type="Proteomes" id="UP001231189">
    <property type="component" value="Unassembled WGS sequence"/>
</dbReference>
<dbReference type="InterPro" id="IPR036186">
    <property type="entry name" value="Serpin_sf"/>
</dbReference>
<dbReference type="EMBL" id="JAUUTY010000004">
    <property type="protein sequence ID" value="KAK1646514.1"/>
    <property type="molecule type" value="Genomic_DNA"/>
</dbReference>
<dbReference type="PANTHER" id="PTHR11461:SF313">
    <property type="entry name" value="SERPIN-Z5-RELATED"/>
    <property type="match status" value="1"/>
</dbReference>
<dbReference type="CDD" id="cd02043">
    <property type="entry name" value="serpinP_plants"/>
    <property type="match status" value="1"/>
</dbReference>
<dbReference type="PROSITE" id="PS00284">
    <property type="entry name" value="SERPIN"/>
    <property type="match status" value="1"/>
</dbReference>
<accession>A0AAD8S6K5</accession>
<dbReference type="InterPro" id="IPR023796">
    <property type="entry name" value="Serpin_dom"/>
</dbReference>
<dbReference type="Gene3D" id="3.30.497.10">
    <property type="entry name" value="Antithrombin, subunit I, domain 2"/>
    <property type="match status" value="1"/>
</dbReference>
<organism evidence="5 6">
    <name type="scientific">Lolium multiflorum</name>
    <name type="common">Italian ryegrass</name>
    <name type="synonym">Lolium perenne subsp. multiflorum</name>
    <dbReference type="NCBI Taxonomy" id="4521"/>
    <lineage>
        <taxon>Eukaryota</taxon>
        <taxon>Viridiplantae</taxon>
        <taxon>Streptophyta</taxon>
        <taxon>Embryophyta</taxon>
        <taxon>Tracheophyta</taxon>
        <taxon>Spermatophyta</taxon>
        <taxon>Magnoliopsida</taxon>
        <taxon>Liliopsida</taxon>
        <taxon>Poales</taxon>
        <taxon>Poaceae</taxon>
        <taxon>BOP clade</taxon>
        <taxon>Pooideae</taxon>
        <taxon>Poodae</taxon>
        <taxon>Poeae</taxon>
        <taxon>Poeae Chloroplast Group 2 (Poeae type)</taxon>
        <taxon>Loliodinae</taxon>
        <taxon>Loliinae</taxon>
        <taxon>Lolium</taxon>
    </lineage>
</organism>
<name>A0AAD8S6K5_LOLMU</name>
<dbReference type="AlphaFoldDB" id="A0AAD8S6K5"/>
<dbReference type="GO" id="GO:0004867">
    <property type="term" value="F:serine-type endopeptidase inhibitor activity"/>
    <property type="evidence" value="ECO:0007669"/>
    <property type="project" value="InterPro"/>
</dbReference>
<evidence type="ECO:0000256" key="3">
    <source>
        <dbReference type="SAM" id="MobiDB-lite"/>
    </source>
</evidence>
<feature type="compositionally biased region" description="Basic residues" evidence="3">
    <location>
        <begin position="7"/>
        <end position="19"/>
    </location>
</feature>
<feature type="domain" description="Serpin" evidence="4">
    <location>
        <begin position="78"/>
        <end position="455"/>
    </location>
</feature>
<sequence length="493" mass="54819">MRWEKSRRQHGPGSRIRRRILPEEKVDEERRRGAIEVGELDKDEERRDTHLYVEKLRCTTATNNNKQLECLGLTTLALRLLNELAERSASSNLVFSPLSIYSALALTAAGARGATLQELLVVLGARSRDELAEIVLRFAKQILADRSPTGGPHVLFACGVWHDETRKLNLAFRDAAAQSYKAETRAVDFRKEPGEAVKLINAWAASATNNLIEKILDGPVPNKTDIIVANAIYFKGMWDVPFRKECTEDDKFHRLDGSTFDVPFMRSGAKQYIACHQGFKVLKLRYKKGSGRYSSWSSFSMCVFLPDARDGLTGLISMMASSSADFLREHLPASLVSVRKFKLPRFKLSFSGDDMPPVLRRLGLQAAFDEKNSDLRDMVEEDGTGRPLALGKIIHKAVIEVNEEGTEAAAVTACMKVMRSAPKLPVDFVADHPFVFFVIHEKSGAIVFAGTVLEPTPSMPGKKILHGGRVQGDENANRSLMSSLRHYLGSLFG</sequence>
<evidence type="ECO:0000256" key="2">
    <source>
        <dbReference type="RuleBase" id="RU000411"/>
    </source>
</evidence>
<evidence type="ECO:0000259" key="4">
    <source>
        <dbReference type="SMART" id="SM00093"/>
    </source>
</evidence>
<keyword evidence="6" id="KW-1185">Reference proteome</keyword>